<keyword evidence="5" id="KW-0800">Toxin</keyword>
<dbReference type="EMBL" id="FMTP01000004">
    <property type="protein sequence ID" value="SCW80346.1"/>
    <property type="molecule type" value="Genomic_DNA"/>
</dbReference>
<organism evidence="7 8">
    <name type="scientific">Ancylobacter rudongensis</name>
    <dbReference type="NCBI Taxonomy" id="177413"/>
    <lineage>
        <taxon>Bacteria</taxon>
        <taxon>Pseudomonadati</taxon>
        <taxon>Pseudomonadota</taxon>
        <taxon>Alphaproteobacteria</taxon>
        <taxon>Hyphomicrobiales</taxon>
        <taxon>Xanthobacteraceae</taxon>
        <taxon>Ancylobacter</taxon>
    </lineage>
</organism>
<feature type="binding site" evidence="5">
    <location>
        <position position="5"/>
    </location>
    <ligand>
        <name>Mg(2+)</name>
        <dbReference type="ChEBI" id="CHEBI:18420"/>
    </ligand>
</feature>
<comment type="function">
    <text evidence="5">Toxic component of a toxin-antitoxin (TA) system. An RNase.</text>
</comment>
<dbReference type="GO" id="GO:0004540">
    <property type="term" value="F:RNA nuclease activity"/>
    <property type="evidence" value="ECO:0007669"/>
    <property type="project" value="InterPro"/>
</dbReference>
<evidence type="ECO:0000256" key="3">
    <source>
        <dbReference type="ARBA" id="ARBA00022723"/>
    </source>
</evidence>
<dbReference type="InterPro" id="IPR052919">
    <property type="entry name" value="TA_system_RNase"/>
</dbReference>
<comment type="similarity">
    <text evidence="5">Belongs to the PINc/VapC protein family.</text>
</comment>
<sequence>MILLDTHVLIWALDDDARLGGQARAVLDQAGAAGGVFVSAITPWEIAMLVHKGRLALADDVGAWLETVLALPALRLAALEPAIAVGSVRLPGTLHADPADRIIIATARHLGSSLLTADRAILDYGDAGHVRVIDASR</sequence>
<dbReference type="RefSeq" id="WP_091440974.1">
    <property type="nucleotide sequence ID" value="NZ_FMTP01000004.1"/>
</dbReference>
<dbReference type="InterPro" id="IPR022907">
    <property type="entry name" value="VapC_family"/>
</dbReference>
<keyword evidence="3 5" id="KW-0479">Metal-binding</keyword>
<dbReference type="InterPro" id="IPR002716">
    <property type="entry name" value="PIN_dom"/>
</dbReference>
<evidence type="ECO:0000256" key="4">
    <source>
        <dbReference type="ARBA" id="ARBA00022801"/>
    </source>
</evidence>
<dbReference type="Gene3D" id="3.40.50.1010">
    <property type="entry name" value="5'-nuclease"/>
    <property type="match status" value="1"/>
</dbReference>
<dbReference type="Pfam" id="PF01850">
    <property type="entry name" value="PIN"/>
    <property type="match status" value="1"/>
</dbReference>
<dbReference type="Proteomes" id="UP000198889">
    <property type="component" value="Unassembled WGS sequence"/>
</dbReference>
<evidence type="ECO:0000256" key="2">
    <source>
        <dbReference type="ARBA" id="ARBA00022722"/>
    </source>
</evidence>
<dbReference type="PANTHER" id="PTHR36173:SF1">
    <property type="entry name" value="RIBONUCLEASE VAPC22"/>
    <property type="match status" value="1"/>
</dbReference>
<accession>A0A1G4TG90</accession>
<dbReference type="STRING" id="177413.SAMN05660859_2937"/>
<dbReference type="InterPro" id="IPR041705">
    <property type="entry name" value="PIN_Sll0205"/>
</dbReference>
<dbReference type="AlphaFoldDB" id="A0A1G4TG90"/>
<comment type="cofactor">
    <cofactor evidence="5">
        <name>Mg(2+)</name>
        <dbReference type="ChEBI" id="CHEBI:18420"/>
    </cofactor>
</comment>
<dbReference type="EC" id="3.1.-.-" evidence="5"/>
<dbReference type="GO" id="GO:0000287">
    <property type="term" value="F:magnesium ion binding"/>
    <property type="evidence" value="ECO:0007669"/>
    <property type="project" value="UniProtKB-UniRule"/>
</dbReference>
<keyword evidence="1 5" id="KW-1277">Toxin-antitoxin system</keyword>
<keyword evidence="8" id="KW-1185">Reference proteome</keyword>
<dbReference type="GO" id="GO:0016787">
    <property type="term" value="F:hydrolase activity"/>
    <property type="evidence" value="ECO:0007669"/>
    <property type="project" value="UniProtKB-KW"/>
</dbReference>
<protein>
    <recommendedName>
        <fullName evidence="5">Ribonuclease VapC</fullName>
        <shortName evidence="5">RNase VapC</shortName>
        <ecNumber evidence="5">3.1.-.-</ecNumber>
    </recommendedName>
    <alternativeName>
        <fullName evidence="5">Toxin VapC</fullName>
    </alternativeName>
</protein>
<reference evidence="8" key="1">
    <citation type="submission" date="2016-10" db="EMBL/GenBank/DDBJ databases">
        <authorList>
            <person name="Varghese N."/>
            <person name="Submissions S."/>
        </authorList>
    </citation>
    <scope>NUCLEOTIDE SEQUENCE [LARGE SCALE GENOMIC DNA]</scope>
    <source>
        <strain evidence="8">CGMCC 1.1761</strain>
    </source>
</reference>
<evidence type="ECO:0000256" key="5">
    <source>
        <dbReference type="HAMAP-Rule" id="MF_00265"/>
    </source>
</evidence>
<dbReference type="CDD" id="cd09872">
    <property type="entry name" value="PIN_Sll0205-like"/>
    <property type="match status" value="1"/>
</dbReference>
<feature type="domain" description="PIN" evidence="6">
    <location>
        <begin position="2"/>
        <end position="124"/>
    </location>
</feature>
<evidence type="ECO:0000259" key="6">
    <source>
        <dbReference type="Pfam" id="PF01850"/>
    </source>
</evidence>
<dbReference type="PANTHER" id="PTHR36173">
    <property type="entry name" value="RIBONUCLEASE VAPC16-RELATED"/>
    <property type="match status" value="1"/>
</dbReference>
<keyword evidence="5" id="KW-0460">Magnesium</keyword>
<proteinExistence type="inferred from homology"/>
<keyword evidence="2 5" id="KW-0540">Nuclease</keyword>
<keyword evidence="4 5" id="KW-0378">Hydrolase</keyword>
<name>A0A1G4TG90_9HYPH</name>
<evidence type="ECO:0000313" key="7">
    <source>
        <dbReference type="EMBL" id="SCW80346.1"/>
    </source>
</evidence>
<dbReference type="SUPFAM" id="SSF88723">
    <property type="entry name" value="PIN domain-like"/>
    <property type="match status" value="1"/>
</dbReference>
<dbReference type="HAMAP" id="MF_00265">
    <property type="entry name" value="VapC_Nob1"/>
    <property type="match status" value="1"/>
</dbReference>
<gene>
    <name evidence="5" type="primary">vapC</name>
    <name evidence="7" type="ORF">SAMN05660859_2937</name>
</gene>
<dbReference type="GO" id="GO:0090729">
    <property type="term" value="F:toxin activity"/>
    <property type="evidence" value="ECO:0007669"/>
    <property type="project" value="UniProtKB-KW"/>
</dbReference>
<dbReference type="InterPro" id="IPR029060">
    <property type="entry name" value="PIN-like_dom_sf"/>
</dbReference>
<feature type="binding site" evidence="5">
    <location>
        <position position="100"/>
    </location>
    <ligand>
        <name>Mg(2+)</name>
        <dbReference type="ChEBI" id="CHEBI:18420"/>
    </ligand>
</feature>
<evidence type="ECO:0000256" key="1">
    <source>
        <dbReference type="ARBA" id="ARBA00022649"/>
    </source>
</evidence>
<evidence type="ECO:0000313" key="8">
    <source>
        <dbReference type="Proteomes" id="UP000198889"/>
    </source>
</evidence>